<proteinExistence type="predicted"/>
<evidence type="ECO:0000313" key="2">
    <source>
        <dbReference type="EMBL" id="KAC8970186.1"/>
    </source>
</evidence>
<evidence type="ECO:0000256" key="1">
    <source>
        <dbReference type="SAM" id="MobiDB-lite"/>
    </source>
</evidence>
<gene>
    <name evidence="2" type="ORF">FH972_027269</name>
</gene>
<dbReference type="EMBL" id="VIBQ01001700">
    <property type="protein sequence ID" value="KAC8970186.1"/>
    <property type="molecule type" value="Genomic_DNA"/>
</dbReference>
<reference evidence="2 3" key="1">
    <citation type="submission" date="2019-06" db="EMBL/GenBank/DDBJ databases">
        <title>A chromosomal-level reference genome of Carpinus fangiana (Coryloideae, Betulaceae).</title>
        <authorList>
            <person name="Yang X."/>
            <person name="Wang Z."/>
            <person name="Zhang L."/>
            <person name="Hao G."/>
            <person name="Liu J."/>
            <person name="Yang Y."/>
        </authorList>
    </citation>
    <scope>NUCLEOTIDE SEQUENCE [LARGE SCALE GENOMIC DNA]</scope>
    <source>
        <strain evidence="2">Cfa_2016G</strain>
        <tissue evidence="2">Leaf</tissue>
    </source>
</reference>
<protein>
    <submittedName>
        <fullName evidence="2">Uncharacterized protein</fullName>
    </submittedName>
</protein>
<keyword evidence="3" id="KW-1185">Reference proteome</keyword>
<organism evidence="2 3">
    <name type="scientific">Carpinus fangiana</name>
    <dbReference type="NCBI Taxonomy" id="176857"/>
    <lineage>
        <taxon>Eukaryota</taxon>
        <taxon>Viridiplantae</taxon>
        <taxon>Streptophyta</taxon>
        <taxon>Embryophyta</taxon>
        <taxon>Tracheophyta</taxon>
        <taxon>Spermatophyta</taxon>
        <taxon>Magnoliopsida</taxon>
        <taxon>eudicotyledons</taxon>
        <taxon>Gunneridae</taxon>
        <taxon>Pentapetalae</taxon>
        <taxon>rosids</taxon>
        <taxon>fabids</taxon>
        <taxon>Fagales</taxon>
        <taxon>Betulaceae</taxon>
        <taxon>Carpinus</taxon>
    </lineage>
</organism>
<accession>A0A5N6L6K2</accession>
<sequence>MKSQKDETLEEGEQDWVQREERRNEEKERDWGGKDGVKVMDCDQRETELVLSVDPFLTLDTIPP</sequence>
<feature type="region of interest" description="Disordered" evidence="1">
    <location>
        <begin position="1"/>
        <end position="36"/>
    </location>
</feature>
<name>A0A5N6L6K2_9ROSI</name>
<dbReference type="AlphaFoldDB" id="A0A5N6L6K2"/>
<evidence type="ECO:0000313" key="3">
    <source>
        <dbReference type="Proteomes" id="UP000327013"/>
    </source>
</evidence>
<dbReference type="Proteomes" id="UP000327013">
    <property type="component" value="Unassembled WGS sequence"/>
</dbReference>
<comment type="caution">
    <text evidence="2">The sequence shown here is derived from an EMBL/GenBank/DDBJ whole genome shotgun (WGS) entry which is preliminary data.</text>
</comment>
<feature type="compositionally biased region" description="Basic and acidic residues" evidence="1">
    <location>
        <begin position="16"/>
        <end position="36"/>
    </location>
</feature>